<name>A0A1I3BER8_9GAMM</name>
<dbReference type="EMBL" id="SOEC01000009">
    <property type="protein sequence ID" value="TDX28676.1"/>
    <property type="molecule type" value="Genomic_DNA"/>
</dbReference>
<dbReference type="InterPro" id="IPR016155">
    <property type="entry name" value="Mopterin_synth/thiamin_S_b"/>
</dbReference>
<proteinExistence type="predicted"/>
<dbReference type="AlphaFoldDB" id="A0A1I3BER8"/>
<dbReference type="PANTHER" id="PTHR34472:SF1">
    <property type="entry name" value="SULFUR CARRIER PROTEIN THIS"/>
    <property type="match status" value="1"/>
</dbReference>
<reference evidence="2 4" key="2">
    <citation type="submission" date="2019-03" db="EMBL/GenBank/DDBJ databases">
        <title>Freshwater and sediment microbial communities from various areas in North America, analyzing microbe dynamics in response to fracking.</title>
        <authorList>
            <person name="Lamendella R."/>
        </authorList>
    </citation>
    <scope>NUCLEOTIDE SEQUENCE [LARGE SCALE GENOMIC DNA]</scope>
    <source>
        <strain evidence="2 4">6_TX</strain>
    </source>
</reference>
<dbReference type="InterPro" id="IPR012675">
    <property type="entry name" value="Beta-grasp_dom_sf"/>
</dbReference>
<dbReference type="PANTHER" id="PTHR34472">
    <property type="entry name" value="SULFUR CARRIER PROTEIN THIS"/>
    <property type="match status" value="1"/>
</dbReference>
<dbReference type="Proteomes" id="UP000199040">
    <property type="component" value="Unassembled WGS sequence"/>
</dbReference>
<accession>A0A1I3BER8</accession>
<evidence type="ECO:0000313" key="4">
    <source>
        <dbReference type="Proteomes" id="UP000294489"/>
    </source>
</evidence>
<dbReference type="InterPro" id="IPR003749">
    <property type="entry name" value="ThiS/MoaD-like"/>
</dbReference>
<dbReference type="STRING" id="442341.SAMN04487959_106152"/>
<evidence type="ECO:0000313" key="3">
    <source>
        <dbReference type="Proteomes" id="UP000199040"/>
    </source>
</evidence>
<dbReference type="Proteomes" id="UP000294489">
    <property type="component" value="Unassembled WGS sequence"/>
</dbReference>
<gene>
    <name evidence="2" type="ORF">DFO67_10957</name>
    <name evidence="1" type="ORF">SAMN04487959_106152</name>
</gene>
<keyword evidence="3" id="KW-1185">Reference proteome</keyword>
<dbReference type="Pfam" id="PF02597">
    <property type="entry name" value="ThiS"/>
    <property type="match status" value="1"/>
</dbReference>
<dbReference type="NCBIfam" id="TIGR01683">
    <property type="entry name" value="thiS"/>
    <property type="match status" value="1"/>
</dbReference>
<protein>
    <submittedName>
        <fullName evidence="1 2">Sulfur carrier protein</fullName>
    </submittedName>
</protein>
<dbReference type="InterPro" id="IPR010035">
    <property type="entry name" value="Thi_S"/>
</dbReference>
<dbReference type="RefSeq" id="WP_092845794.1">
    <property type="nucleotide sequence ID" value="NZ_FOPY01000006.1"/>
</dbReference>
<dbReference type="SUPFAM" id="SSF54285">
    <property type="entry name" value="MoaD/ThiS"/>
    <property type="match status" value="1"/>
</dbReference>
<organism evidence="1 3">
    <name type="scientific">Modicisalibacter xianhensis</name>
    <dbReference type="NCBI Taxonomy" id="442341"/>
    <lineage>
        <taxon>Bacteria</taxon>
        <taxon>Pseudomonadati</taxon>
        <taxon>Pseudomonadota</taxon>
        <taxon>Gammaproteobacteria</taxon>
        <taxon>Oceanospirillales</taxon>
        <taxon>Halomonadaceae</taxon>
        <taxon>Modicisalibacter</taxon>
    </lineage>
</organism>
<evidence type="ECO:0000313" key="1">
    <source>
        <dbReference type="EMBL" id="SFH60211.1"/>
    </source>
</evidence>
<dbReference type="CDD" id="cd00565">
    <property type="entry name" value="Ubl_ThiS"/>
    <property type="match status" value="1"/>
</dbReference>
<dbReference type="OrthoDB" id="9800283at2"/>
<reference evidence="1 3" key="1">
    <citation type="submission" date="2016-10" db="EMBL/GenBank/DDBJ databases">
        <authorList>
            <person name="de Groot N.N."/>
        </authorList>
    </citation>
    <scope>NUCLEOTIDE SEQUENCE [LARGE SCALE GENOMIC DNA]</scope>
    <source>
        <strain evidence="1 3">CGMCC 1.6848</strain>
    </source>
</reference>
<sequence length="66" mass="7057">MQIQLNGDPRALDGEPTISELIASLGLTGRRIAVEVNEEIVPRSQHAETRLAEGDRVEIVHAIGGG</sequence>
<dbReference type="EMBL" id="FOPY01000006">
    <property type="protein sequence ID" value="SFH60211.1"/>
    <property type="molecule type" value="Genomic_DNA"/>
</dbReference>
<dbReference type="Gene3D" id="3.10.20.30">
    <property type="match status" value="1"/>
</dbReference>
<evidence type="ECO:0000313" key="2">
    <source>
        <dbReference type="EMBL" id="TDX28676.1"/>
    </source>
</evidence>